<keyword evidence="8" id="KW-1185">Reference proteome</keyword>
<dbReference type="Proteomes" id="UP000198418">
    <property type="component" value="Unassembled WGS sequence"/>
</dbReference>
<dbReference type="GO" id="GO:0006352">
    <property type="term" value="P:DNA-templated transcription initiation"/>
    <property type="evidence" value="ECO:0007669"/>
    <property type="project" value="InterPro"/>
</dbReference>
<dbReference type="RefSeq" id="WP_088522740.1">
    <property type="nucleotide sequence ID" value="NZ_FYDG01000045.1"/>
</dbReference>
<name>A0A212SHX4_RHOAC</name>
<dbReference type="Gene3D" id="1.10.1740.10">
    <property type="match status" value="1"/>
</dbReference>
<dbReference type="InterPro" id="IPR039425">
    <property type="entry name" value="RNA_pol_sigma-70-like"/>
</dbReference>
<evidence type="ECO:0000256" key="4">
    <source>
        <dbReference type="ARBA" id="ARBA00023163"/>
    </source>
</evidence>
<dbReference type="AlphaFoldDB" id="A0A212SHX4"/>
<evidence type="ECO:0000259" key="6">
    <source>
        <dbReference type="Pfam" id="PF08281"/>
    </source>
</evidence>
<keyword evidence="4" id="KW-0804">Transcription</keyword>
<proteinExistence type="inferred from homology"/>
<dbReference type="InterPro" id="IPR013325">
    <property type="entry name" value="RNA_pol_sigma_r2"/>
</dbReference>
<sequence>MAASELARRRFDAVVPPNLDAAWSLAKALTGSRADAEDVVQDAAMRALAALETHEIEHPRAWFLTLTRNCALTLLKRRRPDVLGEDVEDMERAGALAACDLSANAEQAAIAADDAARLRTCFAALPLALREALALRVLQGLAYKEIAAAIGAPLGTVMSRLARARAGLAACMGEKD</sequence>
<feature type="domain" description="RNA polymerase sigma-70 region 2" evidence="5">
    <location>
        <begin position="18"/>
        <end position="79"/>
    </location>
</feature>
<evidence type="ECO:0000256" key="3">
    <source>
        <dbReference type="ARBA" id="ARBA00023082"/>
    </source>
</evidence>
<dbReference type="InterPro" id="IPR036388">
    <property type="entry name" value="WH-like_DNA-bd_sf"/>
</dbReference>
<organism evidence="7 8">
    <name type="scientific">Rhodoblastus acidophilus</name>
    <name type="common">Rhodopseudomonas acidophila</name>
    <dbReference type="NCBI Taxonomy" id="1074"/>
    <lineage>
        <taxon>Bacteria</taxon>
        <taxon>Pseudomonadati</taxon>
        <taxon>Pseudomonadota</taxon>
        <taxon>Alphaproteobacteria</taxon>
        <taxon>Hyphomicrobiales</taxon>
        <taxon>Rhodoblastaceae</taxon>
        <taxon>Rhodoblastus</taxon>
    </lineage>
</organism>
<dbReference type="Pfam" id="PF08281">
    <property type="entry name" value="Sigma70_r4_2"/>
    <property type="match status" value="1"/>
</dbReference>
<dbReference type="Pfam" id="PF04542">
    <property type="entry name" value="Sigma70_r2"/>
    <property type="match status" value="1"/>
</dbReference>
<dbReference type="InterPro" id="IPR014284">
    <property type="entry name" value="RNA_pol_sigma-70_dom"/>
</dbReference>
<evidence type="ECO:0000256" key="2">
    <source>
        <dbReference type="ARBA" id="ARBA00023015"/>
    </source>
</evidence>
<dbReference type="PANTHER" id="PTHR43133:SF25">
    <property type="entry name" value="RNA POLYMERASE SIGMA FACTOR RFAY-RELATED"/>
    <property type="match status" value="1"/>
</dbReference>
<evidence type="ECO:0000313" key="8">
    <source>
        <dbReference type="Proteomes" id="UP000198418"/>
    </source>
</evidence>
<evidence type="ECO:0000313" key="7">
    <source>
        <dbReference type="EMBL" id="SNB85154.1"/>
    </source>
</evidence>
<gene>
    <name evidence="7" type="ORF">SAMN06265338_1456</name>
</gene>
<dbReference type="SUPFAM" id="SSF88659">
    <property type="entry name" value="Sigma3 and sigma4 domains of RNA polymerase sigma factors"/>
    <property type="match status" value="1"/>
</dbReference>
<feature type="domain" description="RNA polymerase sigma factor 70 region 4 type 2" evidence="6">
    <location>
        <begin position="117"/>
        <end position="166"/>
    </location>
</feature>
<evidence type="ECO:0000256" key="1">
    <source>
        <dbReference type="ARBA" id="ARBA00010641"/>
    </source>
</evidence>
<dbReference type="InterPro" id="IPR013324">
    <property type="entry name" value="RNA_pol_sigma_r3/r4-like"/>
</dbReference>
<dbReference type="InterPro" id="IPR007627">
    <property type="entry name" value="RNA_pol_sigma70_r2"/>
</dbReference>
<dbReference type="OrthoDB" id="9803470at2"/>
<comment type="similarity">
    <text evidence="1">Belongs to the sigma-70 factor family. ECF subfamily.</text>
</comment>
<protein>
    <submittedName>
        <fullName evidence="7">RNA polymerase sigma-70 factor, ECF subfamily</fullName>
    </submittedName>
</protein>
<dbReference type="InterPro" id="IPR013249">
    <property type="entry name" value="RNA_pol_sigma70_r4_t2"/>
</dbReference>
<dbReference type="GO" id="GO:0003677">
    <property type="term" value="F:DNA binding"/>
    <property type="evidence" value="ECO:0007669"/>
    <property type="project" value="InterPro"/>
</dbReference>
<evidence type="ECO:0000259" key="5">
    <source>
        <dbReference type="Pfam" id="PF04542"/>
    </source>
</evidence>
<dbReference type="GO" id="GO:0016987">
    <property type="term" value="F:sigma factor activity"/>
    <property type="evidence" value="ECO:0007669"/>
    <property type="project" value="UniProtKB-KW"/>
</dbReference>
<keyword evidence="3" id="KW-0731">Sigma factor</keyword>
<dbReference type="EMBL" id="FYDG01000045">
    <property type="protein sequence ID" value="SNB85154.1"/>
    <property type="molecule type" value="Genomic_DNA"/>
</dbReference>
<keyword evidence="2" id="KW-0805">Transcription regulation</keyword>
<dbReference type="Gene3D" id="1.10.10.10">
    <property type="entry name" value="Winged helix-like DNA-binding domain superfamily/Winged helix DNA-binding domain"/>
    <property type="match status" value="1"/>
</dbReference>
<reference evidence="8" key="1">
    <citation type="submission" date="2017-06" db="EMBL/GenBank/DDBJ databases">
        <authorList>
            <person name="Varghese N."/>
            <person name="Submissions S."/>
        </authorList>
    </citation>
    <scope>NUCLEOTIDE SEQUENCE [LARGE SCALE GENOMIC DNA]</scope>
    <source>
        <strain evidence="8">DSM 137</strain>
    </source>
</reference>
<dbReference type="PANTHER" id="PTHR43133">
    <property type="entry name" value="RNA POLYMERASE ECF-TYPE SIGMA FACTO"/>
    <property type="match status" value="1"/>
</dbReference>
<accession>A0A212SHX4</accession>
<dbReference type="NCBIfam" id="TIGR02937">
    <property type="entry name" value="sigma70-ECF"/>
    <property type="match status" value="1"/>
</dbReference>
<dbReference type="SUPFAM" id="SSF88946">
    <property type="entry name" value="Sigma2 domain of RNA polymerase sigma factors"/>
    <property type="match status" value="1"/>
</dbReference>